<organism evidence="9 10">
    <name type="scientific">Bifidobacterium jacchi</name>
    <dbReference type="NCBI Taxonomy" id="2490545"/>
    <lineage>
        <taxon>Bacteria</taxon>
        <taxon>Bacillati</taxon>
        <taxon>Actinomycetota</taxon>
        <taxon>Actinomycetes</taxon>
        <taxon>Bifidobacteriales</taxon>
        <taxon>Bifidobacteriaceae</taxon>
        <taxon>Bifidobacterium</taxon>
    </lineage>
</organism>
<comment type="subcellular location">
    <subcellularLocation>
        <location evidence="1">Membrane</location>
        <topology evidence="1">Multi-pass membrane protein</topology>
    </subcellularLocation>
</comment>
<dbReference type="Pfam" id="PF02397">
    <property type="entry name" value="Bac_transf"/>
    <property type="match status" value="1"/>
</dbReference>
<evidence type="ECO:0000256" key="7">
    <source>
        <dbReference type="SAM" id="Phobius"/>
    </source>
</evidence>
<dbReference type="InterPro" id="IPR003362">
    <property type="entry name" value="Bact_transf"/>
</dbReference>
<evidence type="ECO:0000259" key="8">
    <source>
        <dbReference type="Pfam" id="PF02397"/>
    </source>
</evidence>
<dbReference type="GO" id="GO:0016780">
    <property type="term" value="F:phosphotransferase activity, for other substituted phosphate groups"/>
    <property type="evidence" value="ECO:0007669"/>
    <property type="project" value="TreeGrafter"/>
</dbReference>
<keyword evidence="5 7" id="KW-1133">Transmembrane helix</keyword>
<keyword evidence="10" id="KW-1185">Reference proteome</keyword>
<comment type="caution">
    <text evidence="9">The sequence shown here is derived from an EMBL/GenBank/DDBJ whole genome shotgun (WGS) entry which is preliminary data.</text>
</comment>
<protein>
    <submittedName>
        <fullName evidence="9">Sugar transferase</fullName>
    </submittedName>
</protein>
<evidence type="ECO:0000256" key="2">
    <source>
        <dbReference type="ARBA" id="ARBA00006464"/>
    </source>
</evidence>
<keyword evidence="3 9" id="KW-0808">Transferase</keyword>
<keyword evidence="6 7" id="KW-0472">Membrane</keyword>
<feature type="transmembrane region" description="Helical" evidence="7">
    <location>
        <begin position="283"/>
        <end position="304"/>
    </location>
</feature>
<evidence type="ECO:0000256" key="1">
    <source>
        <dbReference type="ARBA" id="ARBA00004141"/>
    </source>
</evidence>
<dbReference type="EMBL" id="RQSP01000041">
    <property type="protein sequence ID" value="KAB5605538.1"/>
    <property type="molecule type" value="Genomic_DNA"/>
</dbReference>
<feature type="domain" description="Bacterial sugar transferase" evidence="8">
    <location>
        <begin position="278"/>
        <end position="466"/>
    </location>
</feature>
<reference evidence="9 10" key="1">
    <citation type="journal article" date="2019" name="Int. J. Syst. Evol. Microbiol.">
        <title>Bifidobacterium jacchi sp. nov., isolated from the faeces of a baby common marmoset (Callithrix jacchus).</title>
        <authorList>
            <person name="Modesto M."/>
            <person name="Watanabe K."/>
            <person name="Arita M."/>
            <person name="Satti M."/>
            <person name="Oki K."/>
            <person name="Sciavilla P."/>
            <person name="Patavino C."/>
            <person name="Camma C."/>
            <person name="Michelini S."/>
            <person name="Sgorbati B."/>
            <person name="Mattarelli P."/>
        </authorList>
    </citation>
    <scope>NUCLEOTIDE SEQUENCE [LARGE SCALE GENOMIC DNA]</scope>
    <source>
        <strain evidence="9 10">MRM 9.3</strain>
    </source>
</reference>
<dbReference type="AlphaFoldDB" id="A0A5N5RE55"/>
<gene>
    <name evidence="9" type="ORF">EHS19_08990</name>
</gene>
<evidence type="ECO:0000256" key="3">
    <source>
        <dbReference type="ARBA" id="ARBA00022679"/>
    </source>
</evidence>
<dbReference type="Proteomes" id="UP000326336">
    <property type="component" value="Unassembled WGS sequence"/>
</dbReference>
<dbReference type="PANTHER" id="PTHR30576">
    <property type="entry name" value="COLANIC BIOSYNTHESIS UDP-GLUCOSE LIPID CARRIER TRANSFERASE"/>
    <property type="match status" value="1"/>
</dbReference>
<evidence type="ECO:0000256" key="5">
    <source>
        <dbReference type="ARBA" id="ARBA00022989"/>
    </source>
</evidence>
<name>A0A5N5RE55_9BIFI</name>
<comment type="similarity">
    <text evidence="2">Belongs to the bacterial sugar transferase family.</text>
</comment>
<proteinExistence type="inferred from homology"/>
<feature type="transmembrane region" description="Helical" evidence="7">
    <location>
        <begin position="89"/>
        <end position="108"/>
    </location>
</feature>
<evidence type="ECO:0000313" key="10">
    <source>
        <dbReference type="Proteomes" id="UP000326336"/>
    </source>
</evidence>
<sequence>MMIVSCSFIFLIRPDILSTVQAQLPGGAAATVSVFSLTWLVSLAIIRSYHRHTMGEGYDLYAKILTAAFINFIALCFIAYFFAVPYPRWLVGLASIFSVLLTLVERWLMRRALHRNRRHGEYNYPTVIVGSPEGIHDTIDRLSTVVGLSVGYAPIAVCPIAQATIEDDPNAPQHLIAVPFTPRNERESKLRVLALNSRLAQTAKQIGAQTVLIADVLTRDSETMRTLSLAVESANMELALTTSVADLGGSQLVLRTNMALPVLSASLPQYSWPTRLLKRAIDIAGALIALIPGSIIMAIVAVAIKMEDGGPVFYKQERIGIYGNPFYCLKLRSMRVNADKLDAQVAAQAGVDLGTTFKVKNDPRITRVGRFIRKTSIDEIPQFINVLKGDMSLVGPRPQRQYEVDQYSTLYSTRLLVRPGITGPWQISGRNDLSPKDAEFLDVNYVENWSLMTDIAILIKTVGVVLRGDGAY</sequence>
<dbReference type="InterPro" id="IPR017475">
    <property type="entry name" value="EPS_sugar_tfrase"/>
</dbReference>
<dbReference type="OrthoDB" id="9808602at2"/>
<keyword evidence="4 7" id="KW-0812">Transmembrane</keyword>
<dbReference type="GO" id="GO:0016020">
    <property type="term" value="C:membrane"/>
    <property type="evidence" value="ECO:0007669"/>
    <property type="project" value="UniProtKB-SubCell"/>
</dbReference>
<evidence type="ECO:0000256" key="4">
    <source>
        <dbReference type="ARBA" id="ARBA00022692"/>
    </source>
</evidence>
<accession>A0A5N5RE55</accession>
<feature type="transmembrane region" description="Helical" evidence="7">
    <location>
        <begin position="32"/>
        <end position="49"/>
    </location>
</feature>
<dbReference type="PANTHER" id="PTHR30576:SF10">
    <property type="entry name" value="SLL5057 PROTEIN"/>
    <property type="match status" value="1"/>
</dbReference>
<feature type="transmembrane region" description="Helical" evidence="7">
    <location>
        <begin position="61"/>
        <end position="83"/>
    </location>
</feature>
<dbReference type="NCBIfam" id="TIGR03025">
    <property type="entry name" value="EPS_sugtrans"/>
    <property type="match status" value="1"/>
</dbReference>
<dbReference type="Pfam" id="PF13727">
    <property type="entry name" value="CoA_binding_3"/>
    <property type="match status" value="1"/>
</dbReference>
<evidence type="ECO:0000256" key="6">
    <source>
        <dbReference type="ARBA" id="ARBA00023136"/>
    </source>
</evidence>
<evidence type="ECO:0000313" key="9">
    <source>
        <dbReference type="EMBL" id="KAB5605538.1"/>
    </source>
</evidence>